<feature type="transmembrane region" description="Helical" evidence="1">
    <location>
        <begin position="189"/>
        <end position="210"/>
    </location>
</feature>
<gene>
    <name evidence="2" type="ORF">PS922_02204</name>
</gene>
<protein>
    <recommendedName>
        <fullName evidence="4">Membrane protein YkvI</fullName>
    </recommendedName>
</protein>
<accession>A0A5E7SH03</accession>
<evidence type="ECO:0000313" key="2">
    <source>
        <dbReference type="EMBL" id="VVP85208.1"/>
    </source>
</evidence>
<dbReference type="EMBL" id="CABVJB010000003">
    <property type="protein sequence ID" value="VVP85208.1"/>
    <property type="molecule type" value="Genomic_DNA"/>
</dbReference>
<feature type="transmembrane region" description="Helical" evidence="1">
    <location>
        <begin position="266"/>
        <end position="291"/>
    </location>
</feature>
<dbReference type="InterPro" id="IPR038728">
    <property type="entry name" value="YkvI-like"/>
</dbReference>
<reference evidence="2 3" key="1">
    <citation type="submission" date="2019-09" db="EMBL/GenBank/DDBJ databases">
        <authorList>
            <person name="Chandra G."/>
            <person name="Truman W A."/>
        </authorList>
    </citation>
    <scope>NUCLEOTIDE SEQUENCE [LARGE SCALE GENOMIC DNA]</scope>
    <source>
        <strain evidence="2">PS922</strain>
    </source>
</reference>
<evidence type="ECO:0000313" key="3">
    <source>
        <dbReference type="Proteomes" id="UP000325565"/>
    </source>
</evidence>
<dbReference type="PANTHER" id="PTHR37814:SF1">
    <property type="entry name" value="MEMBRANE PROTEIN"/>
    <property type="match status" value="1"/>
</dbReference>
<evidence type="ECO:0008006" key="4">
    <source>
        <dbReference type="Google" id="ProtNLM"/>
    </source>
</evidence>
<feature type="transmembrane region" description="Helical" evidence="1">
    <location>
        <begin position="150"/>
        <end position="169"/>
    </location>
</feature>
<organism evidence="2 3">
    <name type="scientific">Pseudomonas fluorescens</name>
    <dbReference type="NCBI Taxonomy" id="294"/>
    <lineage>
        <taxon>Bacteria</taxon>
        <taxon>Pseudomonadati</taxon>
        <taxon>Pseudomonadota</taxon>
        <taxon>Gammaproteobacteria</taxon>
        <taxon>Pseudomonadales</taxon>
        <taxon>Pseudomonadaceae</taxon>
        <taxon>Pseudomonas</taxon>
    </lineage>
</organism>
<feature type="transmembrane region" description="Helical" evidence="1">
    <location>
        <begin position="117"/>
        <end position="138"/>
    </location>
</feature>
<keyword evidence="1" id="KW-0472">Membrane</keyword>
<sequence length="368" mass="39435">MKRIGWVKTLGFAGAIVAYCMGAGFATGQEALQFFASHGYKGLAGIVLAGAIFVFYCAYLMKTGSQLKLADPQEIFQHFCGPILGKAVRWFSLVLLFCIYIVMLSAAGAVTEDHTGASAWIGNLGMAVACVISMFVGFNGLVKVLKVKGPLIILVCVSVSLFVTAQNIGSFDANARSIVSLELPRVSEYWWFSAVLYPCFITIPMSTFLIRLSNRAKGARQAMIGGALGAASFFICMLAVTLGLISNMESLHKEVPVLFLASNISAGVGNAFAVLLFIGIYTTAASILWAVCLNFDPTEAARFKRMSIVFSIVAFGCSLFSFGKLVGFIFPVSGWLGIGYVFLIVVKSLNNKRGEVKGVKTHLPPLSA</sequence>
<dbReference type="AlphaFoldDB" id="A0A5E7SH03"/>
<proteinExistence type="predicted"/>
<evidence type="ECO:0000256" key="1">
    <source>
        <dbReference type="SAM" id="Phobius"/>
    </source>
</evidence>
<feature type="transmembrane region" description="Helical" evidence="1">
    <location>
        <begin position="90"/>
        <end position="111"/>
    </location>
</feature>
<keyword evidence="1" id="KW-1133">Transmembrane helix</keyword>
<name>A0A5E7SH03_PSEFL</name>
<feature type="transmembrane region" description="Helical" evidence="1">
    <location>
        <begin position="38"/>
        <end position="59"/>
    </location>
</feature>
<keyword evidence="1" id="KW-0812">Transmembrane</keyword>
<feature type="transmembrane region" description="Helical" evidence="1">
    <location>
        <begin position="303"/>
        <end position="322"/>
    </location>
</feature>
<dbReference type="Proteomes" id="UP000325565">
    <property type="component" value="Unassembled WGS sequence"/>
</dbReference>
<dbReference type="RefSeq" id="WP_154863306.1">
    <property type="nucleotide sequence ID" value="NZ_CABVJB010000003.1"/>
</dbReference>
<feature type="transmembrane region" description="Helical" evidence="1">
    <location>
        <begin position="328"/>
        <end position="346"/>
    </location>
</feature>
<feature type="transmembrane region" description="Helical" evidence="1">
    <location>
        <begin position="222"/>
        <end position="246"/>
    </location>
</feature>
<dbReference type="PANTHER" id="PTHR37814">
    <property type="entry name" value="CONSERVED MEMBRANE PROTEIN"/>
    <property type="match status" value="1"/>
</dbReference>